<keyword evidence="3 5" id="KW-1133">Transmembrane helix</keyword>
<evidence type="ECO:0000256" key="2">
    <source>
        <dbReference type="ARBA" id="ARBA00022692"/>
    </source>
</evidence>
<accession>A0A1J4JIL4</accession>
<dbReference type="AlphaFoldDB" id="A0A1J4JIL4"/>
<dbReference type="PANTHER" id="PTHR11827:SF72">
    <property type="entry name" value="GH08340P"/>
    <property type="match status" value="1"/>
</dbReference>
<dbReference type="VEuPathDB" id="TrichDB:TRFO_36392"/>
<dbReference type="GO" id="GO:0016020">
    <property type="term" value="C:membrane"/>
    <property type="evidence" value="ECO:0007669"/>
    <property type="project" value="UniProtKB-SubCell"/>
</dbReference>
<keyword evidence="2 5" id="KW-0812">Transmembrane</keyword>
<dbReference type="Pfam" id="PF00324">
    <property type="entry name" value="AA_permease"/>
    <property type="match status" value="1"/>
</dbReference>
<dbReference type="Proteomes" id="UP000179807">
    <property type="component" value="Unassembled WGS sequence"/>
</dbReference>
<name>A0A1J4JIL4_9EUKA</name>
<comment type="caution">
    <text evidence="7">The sequence shown here is derived from an EMBL/GenBank/DDBJ whole genome shotgun (WGS) entry which is preliminary data.</text>
</comment>
<dbReference type="RefSeq" id="XP_068350524.1">
    <property type="nucleotide sequence ID" value="XM_068510809.1"/>
</dbReference>
<dbReference type="Gene3D" id="1.20.1740.10">
    <property type="entry name" value="Amino acid/polyamine transporter I"/>
    <property type="match status" value="1"/>
</dbReference>
<protein>
    <recommendedName>
        <fullName evidence="6">Amino acid permease/ SLC12A domain-containing protein</fullName>
    </recommendedName>
</protein>
<evidence type="ECO:0000256" key="3">
    <source>
        <dbReference type="ARBA" id="ARBA00022989"/>
    </source>
</evidence>
<feature type="transmembrane region" description="Helical" evidence="5">
    <location>
        <begin position="6"/>
        <end position="25"/>
    </location>
</feature>
<feature type="transmembrane region" description="Helical" evidence="5">
    <location>
        <begin position="130"/>
        <end position="151"/>
    </location>
</feature>
<dbReference type="InterPro" id="IPR004841">
    <property type="entry name" value="AA-permease/SLC12A_dom"/>
</dbReference>
<feature type="domain" description="Amino acid permease/ SLC12A" evidence="6">
    <location>
        <begin position="104"/>
        <end position="166"/>
    </location>
</feature>
<sequence length="166" mass="18389">MLYLILLNYLYSFSHFFVLMTKYILKYNIPKFTMKENLLPTSTSEPNLSGQSNQYELDPTATHYKIGRSRPTVAQLRKGAKNSVKIKAPAQEGAEHTVGTFIGVLSPCFDNIINIVYFVRLPYVISQAGGLATVVGWIVSFFMVLISVFSLSAMATNGEVESGGAY</sequence>
<evidence type="ECO:0000313" key="8">
    <source>
        <dbReference type="Proteomes" id="UP000179807"/>
    </source>
</evidence>
<gene>
    <name evidence="7" type="ORF">TRFO_36392</name>
</gene>
<evidence type="ECO:0000313" key="7">
    <source>
        <dbReference type="EMBL" id="OHS97387.1"/>
    </source>
</evidence>
<dbReference type="PANTHER" id="PTHR11827">
    <property type="entry name" value="SOLUTE CARRIER FAMILY 12, CATION COTRANSPORTERS"/>
    <property type="match status" value="1"/>
</dbReference>
<dbReference type="OrthoDB" id="2020542at2759"/>
<keyword evidence="8" id="KW-1185">Reference proteome</keyword>
<evidence type="ECO:0000259" key="6">
    <source>
        <dbReference type="Pfam" id="PF00324"/>
    </source>
</evidence>
<dbReference type="EMBL" id="MLAK01001118">
    <property type="protein sequence ID" value="OHS97387.1"/>
    <property type="molecule type" value="Genomic_DNA"/>
</dbReference>
<organism evidence="7 8">
    <name type="scientific">Tritrichomonas foetus</name>
    <dbReference type="NCBI Taxonomy" id="1144522"/>
    <lineage>
        <taxon>Eukaryota</taxon>
        <taxon>Metamonada</taxon>
        <taxon>Parabasalia</taxon>
        <taxon>Tritrichomonadida</taxon>
        <taxon>Tritrichomonadidae</taxon>
        <taxon>Tritrichomonas</taxon>
    </lineage>
</organism>
<dbReference type="GeneID" id="94845513"/>
<evidence type="ECO:0000256" key="4">
    <source>
        <dbReference type="ARBA" id="ARBA00023136"/>
    </source>
</evidence>
<dbReference type="InterPro" id="IPR004842">
    <property type="entry name" value="SLC12A_fam"/>
</dbReference>
<proteinExistence type="predicted"/>
<evidence type="ECO:0000256" key="5">
    <source>
        <dbReference type="SAM" id="Phobius"/>
    </source>
</evidence>
<comment type="subcellular location">
    <subcellularLocation>
        <location evidence="1">Membrane</location>
        <topology evidence="1">Multi-pass membrane protein</topology>
    </subcellularLocation>
</comment>
<keyword evidence="4 5" id="KW-0472">Membrane</keyword>
<dbReference type="GO" id="GO:0015377">
    <property type="term" value="F:chloride:monoatomic cation symporter activity"/>
    <property type="evidence" value="ECO:0007669"/>
    <property type="project" value="InterPro"/>
</dbReference>
<reference evidence="7" key="1">
    <citation type="submission" date="2016-10" db="EMBL/GenBank/DDBJ databases">
        <authorList>
            <person name="Benchimol M."/>
            <person name="Almeida L.G."/>
            <person name="Vasconcelos A.T."/>
            <person name="Perreira-Neves A."/>
            <person name="Rosa I.A."/>
            <person name="Tasca T."/>
            <person name="Bogo M.R."/>
            <person name="de Souza W."/>
        </authorList>
    </citation>
    <scope>NUCLEOTIDE SEQUENCE [LARGE SCALE GENOMIC DNA]</scope>
    <source>
        <strain evidence="7">K</strain>
    </source>
</reference>
<evidence type="ECO:0000256" key="1">
    <source>
        <dbReference type="ARBA" id="ARBA00004141"/>
    </source>
</evidence>